<comment type="caution">
    <text evidence="3">The sequence shown here is derived from an EMBL/GenBank/DDBJ whole genome shotgun (WGS) entry which is preliminary data.</text>
</comment>
<sequence>MNISGKKVVAVLLSAFMTMSVFSINSVNIDATYETDENYVEYTNTLFGTNVDEGSTSAGPSLPNGSIHPSPETTPPDNGGYHRGNPVVGFGQLYTQGSGGKNHMVISYYHRKLVK</sequence>
<keyword evidence="2" id="KW-0732">Signal</keyword>
<reference evidence="3" key="1">
    <citation type="submission" date="2021-02" db="EMBL/GenBank/DDBJ databases">
        <title>Infant gut strain persistence is associated with maternal origin, phylogeny, and functional potential including surface adhesion and iron acquisition.</title>
        <authorList>
            <person name="Lou Y.C."/>
        </authorList>
    </citation>
    <scope>NUCLEOTIDE SEQUENCE</scope>
    <source>
        <strain evidence="3">L3_108_000G1_dasL3_108_000G1_metabat.metabat.11</strain>
    </source>
</reference>
<dbReference type="AlphaFoldDB" id="A0A943EIM2"/>
<dbReference type="Gene3D" id="2.70.98.10">
    <property type="match status" value="1"/>
</dbReference>
<feature type="compositionally biased region" description="Polar residues" evidence="1">
    <location>
        <begin position="50"/>
        <end position="59"/>
    </location>
</feature>
<dbReference type="RefSeq" id="WP_303885537.1">
    <property type="nucleotide sequence ID" value="NZ_JAGZCC010000002.1"/>
</dbReference>
<evidence type="ECO:0000313" key="4">
    <source>
        <dbReference type="Proteomes" id="UP000751224"/>
    </source>
</evidence>
<name>A0A943EIM2_9FIRM</name>
<dbReference type="InterPro" id="IPR014718">
    <property type="entry name" value="GH-type_carb-bd"/>
</dbReference>
<protein>
    <submittedName>
        <fullName evidence="3">Uncharacterized protein</fullName>
    </submittedName>
</protein>
<proteinExistence type="predicted"/>
<evidence type="ECO:0000256" key="1">
    <source>
        <dbReference type="SAM" id="MobiDB-lite"/>
    </source>
</evidence>
<dbReference type="EMBL" id="JAGZCC010000002">
    <property type="protein sequence ID" value="MBS5587269.1"/>
    <property type="molecule type" value="Genomic_DNA"/>
</dbReference>
<evidence type="ECO:0000313" key="3">
    <source>
        <dbReference type="EMBL" id="MBS5587269.1"/>
    </source>
</evidence>
<accession>A0A943EIM2</accession>
<feature type="signal peptide" evidence="2">
    <location>
        <begin position="1"/>
        <end position="23"/>
    </location>
</feature>
<feature type="region of interest" description="Disordered" evidence="1">
    <location>
        <begin position="50"/>
        <end position="85"/>
    </location>
</feature>
<dbReference type="Proteomes" id="UP000751224">
    <property type="component" value="Unassembled WGS sequence"/>
</dbReference>
<gene>
    <name evidence="3" type="ORF">KHX14_00410</name>
</gene>
<organism evidence="3 4">
    <name type="scientific">Thomasclavelia spiroformis</name>
    <dbReference type="NCBI Taxonomy" id="29348"/>
    <lineage>
        <taxon>Bacteria</taxon>
        <taxon>Bacillati</taxon>
        <taxon>Bacillota</taxon>
        <taxon>Erysipelotrichia</taxon>
        <taxon>Erysipelotrichales</taxon>
        <taxon>Coprobacillaceae</taxon>
        <taxon>Thomasclavelia</taxon>
    </lineage>
</organism>
<evidence type="ECO:0000256" key="2">
    <source>
        <dbReference type="SAM" id="SignalP"/>
    </source>
</evidence>
<dbReference type="GO" id="GO:0030246">
    <property type="term" value="F:carbohydrate binding"/>
    <property type="evidence" value="ECO:0007669"/>
    <property type="project" value="InterPro"/>
</dbReference>
<feature type="chain" id="PRO_5039277548" evidence="2">
    <location>
        <begin position="24"/>
        <end position="115"/>
    </location>
</feature>